<sequence length="645" mass="71482">MALDPLSILTQILGFGFKAKSALEQAGHNAEDCRRIGALLGRLDAIAEHLRAAPEATGGWGGGGAGGGSLAAAGLEDALRRGSELVARCEDRSFLRRAWGAKDIADKLRGLCLDVLLNLSAVLLATGVRTASMVAEIKEAVGQLRADFAYTNSMFARILQIVAAHPDVHLRKEVAELVKAYQNSTEHATSQNKSKRETKKTDVATSQNKSKRETKKTEVARPELNIQKNNRLGDSKVVPHASLSDGLVESASVESVTRQHGSSTFINKASSSVSKLVDQVRSVAVSTAPFQLRRIISISEVPGEAGSYKIRSQSSNTSKLLEVYPLKLCVPFEPNKETIQWQMTLTNKTGHYVGVWVKPTHERFTRTAMIMEPNSSLVVSVTMKMHEQPSQDTVKFEVVMIIVQSKDNLVKLESSIGGKLNIDSSFMERIQKQQAEVYRAMLTAITFEPGSCQIISRSIKNMTLVTSIDAHPTKTWIMMGHEGGHFSIWDYQKREIVMGLQVNEVPGKFARRIHGISQIFKETAVPHSVCSVKFIAQEKWLAVGDGEGYIYVYAYTDTYKLYVVTRFRAYRHKSVDSLAVHPTEPYLLSSSAFDRKIKLWDWSKGWEKIKEFDVNLSVRMRMVCAVSSLTQGTPTVLLVFCMIKL</sequence>
<dbReference type="AlphaFoldDB" id="A0A8T0PSA9"/>
<dbReference type="Gene3D" id="2.130.10.10">
    <property type="entry name" value="YVTN repeat-like/Quinoprotein amine dehydrogenase"/>
    <property type="match status" value="1"/>
</dbReference>
<evidence type="ECO:0000256" key="1">
    <source>
        <dbReference type="SAM" id="MobiDB-lite"/>
    </source>
</evidence>
<dbReference type="InterPro" id="IPR013783">
    <property type="entry name" value="Ig-like_fold"/>
</dbReference>
<dbReference type="InterPro" id="IPR059179">
    <property type="entry name" value="MLKL-like_MCAfunc"/>
</dbReference>
<dbReference type="SUPFAM" id="SSF50978">
    <property type="entry name" value="WD40 repeat-like"/>
    <property type="match status" value="1"/>
</dbReference>
<dbReference type="Pfam" id="PF00400">
    <property type="entry name" value="WD40"/>
    <property type="match status" value="1"/>
</dbReference>
<dbReference type="Gene3D" id="2.60.40.10">
    <property type="entry name" value="Immunoglobulins"/>
    <property type="match status" value="1"/>
</dbReference>
<dbReference type="InterPro" id="IPR008962">
    <property type="entry name" value="PapD-like_sf"/>
</dbReference>
<dbReference type="InterPro" id="IPR001680">
    <property type="entry name" value="WD40_rpt"/>
</dbReference>
<name>A0A8T0PSA9_PANVG</name>
<feature type="region of interest" description="Disordered" evidence="1">
    <location>
        <begin position="182"/>
        <end position="238"/>
    </location>
</feature>
<dbReference type="InterPro" id="IPR015943">
    <property type="entry name" value="WD40/YVTN_repeat-like_dom_sf"/>
</dbReference>
<gene>
    <name evidence="2" type="ORF">PVAP13_8KG377900</name>
</gene>
<dbReference type="InterPro" id="IPR036322">
    <property type="entry name" value="WD40_repeat_dom_sf"/>
</dbReference>
<dbReference type="GO" id="GO:0007166">
    <property type="term" value="P:cell surface receptor signaling pathway"/>
    <property type="evidence" value="ECO:0007669"/>
    <property type="project" value="InterPro"/>
</dbReference>
<keyword evidence="3" id="KW-1185">Reference proteome</keyword>
<evidence type="ECO:0000313" key="2">
    <source>
        <dbReference type="EMBL" id="KAG2563985.1"/>
    </source>
</evidence>
<dbReference type="SMART" id="SM00320">
    <property type="entry name" value="WD40"/>
    <property type="match status" value="3"/>
</dbReference>
<accession>A0A8T0PSA9</accession>
<comment type="caution">
    <text evidence="2">The sequence shown here is derived from an EMBL/GenBank/DDBJ whole genome shotgun (WGS) entry which is preliminary data.</text>
</comment>
<organism evidence="2 3">
    <name type="scientific">Panicum virgatum</name>
    <name type="common">Blackwell switchgrass</name>
    <dbReference type="NCBI Taxonomy" id="38727"/>
    <lineage>
        <taxon>Eukaryota</taxon>
        <taxon>Viridiplantae</taxon>
        <taxon>Streptophyta</taxon>
        <taxon>Embryophyta</taxon>
        <taxon>Tracheophyta</taxon>
        <taxon>Spermatophyta</taxon>
        <taxon>Magnoliopsida</taxon>
        <taxon>Liliopsida</taxon>
        <taxon>Poales</taxon>
        <taxon>Poaceae</taxon>
        <taxon>PACMAD clade</taxon>
        <taxon>Panicoideae</taxon>
        <taxon>Panicodae</taxon>
        <taxon>Paniceae</taxon>
        <taxon>Panicinae</taxon>
        <taxon>Panicum</taxon>
        <taxon>Panicum sect. Hiantes</taxon>
    </lineage>
</organism>
<feature type="compositionally biased region" description="Polar residues" evidence="1">
    <location>
        <begin position="182"/>
        <end position="192"/>
    </location>
</feature>
<dbReference type="SUPFAM" id="SSF49354">
    <property type="entry name" value="PapD-like"/>
    <property type="match status" value="1"/>
</dbReference>
<dbReference type="PANTHER" id="PTHR35832:SF18">
    <property type="match status" value="1"/>
</dbReference>
<evidence type="ECO:0000313" key="3">
    <source>
        <dbReference type="Proteomes" id="UP000823388"/>
    </source>
</evidence>
<dbReference type="InterPro" id="IPR036537">
    <property type="entry name" value="Adaptor_Cbl_N_dom_sf"/>
</dbReference>
<dbReference type="CDD" id="cd21037">
    <property type="entry name" value="MLKL_NTD"/>
    <property type="match status" value="1"/>
</dbReference>
<dbReference type="Gene3D" id="1.20.930.20">
    <property type="entry name" value="Adaptor protein Cbl, N-terminal domain"/>
    <property type="match status" value="1"/>
</dbReference>
<reference evidence="2" key="1">
    <citation type="submission" date="2020-05" db="EMBL/GenBank/DDBJ databases">
        <title>WGS assembly of Panicum virgatum.</title>
        <authorList>
            <person name="Lovell J.T."/>
            <person name="Jenkins J."/>
            <person name="Shu S."/>
            <person name="Juenger T.E."/>
            <person name="Schmutz J."/>
        </authorList>
    </citation>
    <scope>NUCLEOTIDE SEQUENCE</scope>
    <source>
        <strain evidence="2">AP13</strain>
    </source>
</reference>
<protein>
    <submittedName>
        <fullName evidence="2">Uncharacterized protein</fullName>
    </submittedName>
</protein>
<dbReference type="PANTHER" id="PTHR35832">
    <property type="entry name" value="OS12G0248400 PROTEIN-RELATED"/>
    <property type="match status" value="1"/>
</dbReference>
<dbReference type="Proteomes" id="UP000823388">
    <property type="component" value="Chromosome 8K"/>
</dbReference>
<dbReference type="EMBL" id="CM029051">
    <property type="protein sequence ID" value="KAG2563985.1"/>
    <property type="molecule type" value="Genomic_DNA"/>
</dbReference>
<proteinExistence type="predicted"/>